<dbReference type="AlphaFoldDB" id="A0A0D3KWN3"/>
<evidence type="ECO:0000313" key="1">
    <source>
        <dbReference type="EnsemblProtists" id="EOD40168"/>
    </source>
</evidence>
<sequence>RGRQRREQPARGRRWLSSRARRRLPIDCSDPCAATHTARCAAPPPCQVLLERAASASAGLSAAAEAAERARREAS</sequence>
<evidence type="ECO:0000313" key="2">
    <source>
        <dbReference type="Proteomes" id="UP000013827"/>
    </source>
</evidence>
<dbReference type="HOGENOM" id="CLU_2678589_0_0_1"/>
<dbReference type="KEGG" id="ehx:EMIHUDRAFT_361163"/>
<dbReference type="GeneID" id="17285439"/>
<dbReference type="RefSeq" id="XP_005792597.1">
    <property type="nucleotide sequence ID" value="XM_005792540.1"/>
</dbReference>
<reference evidence="1" key="2">
    <citation type="submission" date="2024-10" db="UniProtKB">
        <authorList>
            <consortium name="EnsemblProtists"/>
        </authorList>
    </citation>
    <scope>IDENTIFICATION</scope>
</reference>
<keyword evidence="2" id="KW-1185">Reference proteome</keyword>
<organism evidence="1 2">
    <name type="scientific">Emiliania huxleyi (strain CCMP1516)</name>
    <dbReference type="NCBI Taxonomy" id="280463"/>
    <lineage>
        <taxon>Eukaryota</taxon>
        <taxon>Haptista</taxon>
        <taxon>Haptophyta</taxon>
        <taxon>Prymnesiophyceae</taxon>
        <taxon>Isochrysidales</taxon>
        <taxon>Noelaerhabdaceae</taxon>
        <taxon>Emiliania</taxon>
    </lineage>
</organism>
<accession>A0A0D3KWN3</accession>
<proteinExistence type="predicted"/>
<dbReference type="PaxDb" id="2903-EOD40168"/>
<reference evidence="2" key="1">
    <citation type="journal article" date="2013" name="Nature">
        <title>Pan genome of the phytoplankton Emiliania underpins its global distribution.</title>
        <authorList>
            <person name="Read B.A."/>
            <person name="Kegel J."/>
            <person name="Klute M.J."/>
            <person name="Kuo A."/>
            <person name="Lefebvre S.C."/>
            <person name="Maumus F."/>
            <person name="Mayer C."/>
            <person name="Miller J."/>
            <person name="Monier A."/>
            <person name="Salamov A."/>
            <person name="Young J."/>
            <person name="Aguilar M."/>
            <person name="Claverie J.M."/>
            <person name="Frickenhaus S."/>
            <person name="Gonzalez K."/>
            <person name="Herman E.K."/>
            <person name="Lin Y.C."/>
            <person name="Napier J."/>
            <person name="Ogata H."/>
            <person name="Sarno A.F."/>
            <person name="Shmutz J."/>
            <person name="Schroeder D."/>
            <person name="de Vargas C."/>
            <person name="Verret F."/>
            <person name="von Dassow P."/>
            <person name="Valentin K."/>
            <person name="Van de Peer Y."/>
            <person name="Wheeler G."/>
            <person name="Dacks J.B."/>
            <person name="Delwiche C.F."/>
            <person name="Dyhrman S.T."/>
            <person name="Glockner G."/>
            <person name="John U."/>
            <person name="Richards T."/>
            <person name="Worden A.Z."/>
            <person name="Zhang X."/>
            <person name="Grigoriev I.V."/>
            <person name="Allen A.E."/>
            <person name="Bidle K."/>
            <person name="Borodovsky M."/>
            <person name="Bowler C."/>
            <person name="Brownlee C."/>
            <person name="Cock J.M."/>
            <person name="Elias M."/>
            <person name="Gladyshev V.N."/>
            <person name="Groth M."/>
            <person name="Guda C."/>
            <person name="Hadaegh A."/>
            <person name="Iglesias-Rodriguez M.D."/>
            <person name="Jenkins J."/>
            <person name="Jones B.M."/>
            <person name="Lawson T."/>
            <person name="Leese F."/>
            <person name="Lindquist E."/>
            <person name="Lobanov A."/>
            <person name="Lomsadze A."/>
            <person name="Malik S.B."/>
            <person name="Marsh M.E."/>
            <person name="Mackinder L."/>
            <person name="Mock T."/>
            <person name="Mueller-Roeber B."/>
            <person name="Pagarete A."/>
            <person name="Parker M."/>
            <person name="Probert I."/>
            <person name="Quesneville H."/>
            <person name="Raines C."/>
            <person name="Rensing S.A."/>
            <person name="Riano-Pachon D.M."/>
            <person name="Richier S."/>
            <person name="Rokitta S."/>
            <person name="Shiraiwa Y."/>
            <person name="Soanes D.M."/>
            <person name="van der Giezen M."/>
            <person name="Wahlund T.M."/>
            <person name="Williams B."/>
            <person name="Wilson W."/>
            <person name="Wolfe G."/>
            <person name="Wurch L.L."/>
        </authorList>
    </citation>
    <scope>NUCLEOTIDE SEQUENCE</scope>
</reference>
<name>A0A0D3KWN3_EMIH1</name>
<dbReference type="Proteomes" id="UP000013827">
    <property type="component" value="Unassembled WGS sequence"/>
</dbReference>
<protein>
    <submittedName>
        <fullName evidence="1">Uncharacterized protein</fullName>
    </submittedName>
</protein>
<dbReference type="EnsemblProtists" id="EOD40168">
    <property type="protein sequence ID" value="EOD40168"/>
    <property type="gene ID" value="EMIHUDRAFT_361163"/>
</dbReference>